<reference evidence="1" key="1">
    <citation type="submission" date="2020-10" db="EMBL/GenBank/DDBJ databases">
        <title>Taxonomic study of unclassified bacteria belonging to the class Ktedonobacteria.</title>
        <authorList>
            <person name="Yabe S."/>
            <person name="Wang C.M."/>
            <person name="Zheng Y."/>
            <person name="Sakai Y."/>
            <person name="Cavaletti L."/>
            <person name="Monciardini P."/>
            <person name="Donadio S."/>
        </authorList>
    </citation>
    <scope>NUCLEOTIDE SEQUENCE</scope>
    <source>
        <strain evidence="1">ID150040</strain>
    </source>
</reference>
<dbReference type="RefSeq" id="WP_220209994.1">
    <property type="nucleotide sequence ID" value="NZ_BNJK01000002.1"/>
</dbReference>
<comment type="caution">
    <text evidence="1">The sequence shown here is derived from an EMBL/GenBank/DDBJ whole genome shotgun (WGS) entry which is preliminary data.</text>
</comment>
<proteinExistence type="predicted"/>
<evidence type="ECO:0000313" key="1">
    <source>
        <dbReference type="EMBL" id="GHO99348.1"/>
    </source>
</evidence>
<evidence type="ECO:0000313" key="2">
    <source>
        <dbReference type="Proteomes" id="UP000597444"/>
    </source>
</evidence>
<dbReference type="AlphaFoldDB" id="A0A8J3IS19"/>
<protein>
    <submittedName>
        <fullName evidence="1">Uncharacterized protein</fullName>
    </submittedName>
</protein>
<accession>A0A8J3IS19</accession>
<dbReference type="EMBL" id="BNJK01000002">
    <property type="protein sequence ID" value="GHO99348.1"/>
    <property type="molecule type" value="Genomic_DNA"/>
</dbReference>
<sequence>MTSTDYQHYSFVDTAVGNRLLLGFIADASAIQRRLPEPWRIASLPAFEAIGLPAEQQPNLLLAFHHLLIDQDAQGQTLTEAGSRFLVFDIPARNSGTGERGLVHFLMFTGGAIPGRYRDALPAQVRHDYHVVEDYASTTIREAYRIQPEAGGLLEVQLTAQRGVLRRQTAALPNFPLWSAVDSTIQRVYQEDSVVELLRNNVTGFNCIQELTFHAEIPALADLFDGNERLVTVIANPYYMRRVFSPRSELAADE</sequence>
<dbReference type="Proteomes" id="UP000597444">
    <property type="component" value="Unassembled WGS sequence"/>
</dbReference>
<name>A0A8J3IS19_9CHLR</name>
<keyword evidence="2" id="KW-1185">Reference proteome</keyword>
<organism evidence="1 2">
    <name type="scientific">Reticulibacter mediterranei</name>
    <dbReference type="NCBI Taxonomy" id="2778369"/>
    <lineage>
        <taxon>Bacteria</taxon>
        <taxon>Bacillati</taxon>
        <taxon>Chloroflexota</taxon>
        <taxon>Ktedonobacteria</taxon>
        <taxon>Ktedonobacterales</taxon>
        <taxon>Reticulibacteraceae</taxon>
        <taxon>Reticulibacter</taxon>
    </lineage>
</organism>
<gene>
    <name evidence="1" type="ORF">KSF_093960</name>
</gene>